<dbReference type="Gene3D" id="3.40.50.300">
    <property type="entry name" value="P-loop containing nucleotide triphosphate hydrolases"/>
    <property type="match status" value="1"/>
</dbReference>
<sequence length="330" mass="37247">MLAHNIDVLEIKAKKGKLSDLSSTFCNGCANNVSVMFGSLPAKVSRASSSNAITMIQFYQIANEYNFVDDTSLYAFIQQHVTSQDPTLQSNALKLQQFVNKNSFSKSMRIRVDEAIRWGHATYKELRRQKSRMQLLAEACPVERPNDVDNIYRILHNHNVDIFNFRTVLLKYIFEDVSNAKKRLCIIGPSNTGKSRILQGIADILNTETFINEHTVYKFKPLLNAELIVIPELQKLLDSRVLKETALLALLSESSTLNIPVSSDGTQQKLKQDVPIFIMNQSTHFKSFTDIPSLNNRLNIIRFSGPPFSGNLQIPISGSAMAYFLLRDAQ</sequence>
<name>A0A075B0T7_ROZAC</name>
<feature type="domain" description="DNA helicase E1 C-terminal Papillomavirus" evidence="1">
    <location>
        <begin position="123"/>
        <end position="230"/>
    </location>
</feature>
<dbReference type="AlphaFoldDB" id="A0A075B0T7"/>
<keyword evidence="3" id="KW-1185">Reference proteome</keyword>
<organism evidence="2 3">
    <name type="scientific">Rozella allomycis (strain CSF55)</name>
    <dbReference type="NCBI Taxonomy" id="988480"/>
    <lineage>
        <taxon>Eukaryota</taxon>
        <taxon>Fungi</taxon>
        <taxon>Fungi incertae sedis</taxon>
        <taxon>Cryptomycota</taxon>
        <taxon>Cryptomycota incertae sedis</taxon>
        <taxon>Rozella</taxon>
    </lineage>
</organism>
<dbReference type="GO" id="GO:0003678">
    <property type="term" value="F:DNA helicase activity"/>
    <property type="evidence" value="ECO:0007669"/>
    <property type="project" value="InterPro"/>
</dbReference>
<dbReference type="Pfam" id="PF00519">
    <property type="entry name" value="PPV_E1_C"/>
    <property type="match status" value="1"/>
</dbReference>
<gene>
    <name evidence="2" type="ORF">O9G_006143</name>
</gene>
<evidence type="ECO:0000313" key="3">
    <source>
        <dbReference type="Proteomes" id="UP000030755"/>
    </source>
</evidence>
<dbReference type="Proteomes" id="UP000030755">
    <property type="component" value="Unassembled WGS sequence"/>
</dbReference>
<protein>
    <recommendedName>
        <fullName evidence="1">DNA helicase E1 C-terminal Papillomavirus domain-containing protein</fullName>
    </recommendedName>
</protein>
<reference evidence="2 3" key="1">
    <citation type="journal article" date="2013" name="Curr. Biol.">
        <title>Shared signatures of parasitism and phylogenomics unite Cryptomycota and microsporidia.</title>
        <authorList>
            <person name="James T.Y."/>
            <person name="Pelin A."/>
            <person name="Bonen L."/>
            <person name="Ahrendt S."/>
            <person name="Sain D."/>
            <person name="Corradi N."/>
            <person name="Stajich J.E."/>
        </authorList>
    </citation>
    <scope>NUCLEOTIDE SEQUENCE [LARGE SCALE GENOMIC DNA]</scope>
    <source>
        <strain evidence="2 3">CSF55</strain>
    </source>
</reference>
<dbReference type="GO" id="GO:0005524">
    <property type="term" value="F:ATP binding"/>
    <property type="evidence" value="ECO:0007669"/>
    <property type="project" value="InterPro"/>
</dbReference>
<dbReference type="InterPro" id="IPR027417">
    <property type="entry name" value="P-loop_NTPase"/>
</dbReference>
<dbReference type="InterPro" id="IPR001177">
    <property type="entry name" value="PPV_DNA_helicase_E1_C"/>
</dbReference>
<dbReference type="SUPFAM" id="SSF52540">
    <property type="entry name" value="P-loop containing nucleoside triphosphate hydrolases"/>
    <property type="match status" value="1"/>
</dbReference>
<evidence type="ECO:0000313" key="2">
    <source>
        <dbReference type="EMBL" id="EPZ34446.1"/>
    </source>
</evidence>
<dbReference type="GO" id="GO:0006260">
    <property type="term" value="P:DNA replication"/>
    <property type="evidence" value="ECO:0007669"/>
    <property type="project" value="InterPro"/>
</dbReference>
<accession>A0A075B0T7</accession>
<dbReference type="GO" id="GO:0003677">
    <property type="term" value="F:DNA binding"/>
    <property type="evidence" value="ECO:0007669"/>
    <property type="project" value="InterPro"/>
</dbReference>
<evidence type="ECO:0000259" key="1">
    <source>
        <dbReference type="Pfam" id="PF00519"/>
    </source>
</evidence>
<dbReference type="HOGENOM" id="CLU_842367_0_0_1"/>
<proteinExistence type="predicted"/>
<dbReference type="EMBL" id="KE560955">
    <property type="protein sequence ID" value="EPZ34446.1"/>
    <property type="molecule type" value="Genomic_DNA"/>
</dbReference>